<dbReference type="EMBL" id="VSSQ01045503">
    <property type="protein sequence ID" value="MPM99412.1"/>
    <property type="molecule type" value="Genomic_DNA"/>
</dbReference>
<sequence>MAADGPAQVVVPGEGQVAVAVVIMYGELSGLNGCLWREQIGVKVFKAQHFGVAAGRLGHLVDGKTGNSLQSFD</sequence>
<accession>A0A645EFP2</accession>
<organism evidence="1">
    <name type="scientific">bioreactor metagenome</name>
    <dbReference type="NCBI Taxonomy" id="1076179"/>
    <lineage>
        <taxon>unclassified sequences</taxon>
        <taxon>metagenomes</taxon>
        <taxon>ecological metagenomes</taxon>
    </lineage>
</organism>
<comment type="caution">
    <text evidence="1">The sequence shown here is derived from an EMBL/GenBank/DDBJ whole genome shotgun (WGS) entry which is preliminary data.</text>
</comment>
<protein>
    <submittedName>
        <fullName evidence="1">Uncharacterized protein</fullName>
    </submittedName>
</protein>
<reference evidence="1" key="1">
    <citation type="submission" date="2019-08" db="EMBL/GenBank/DDBJ databases">
        <authorList>
            <person name="Kucharzyk K."/>
            <person name="Murdoch R.W."/>
            <person name="Higgins S."/>
            <person name="Loffler F."/>
        </authorList>
    </citation>
    <scope>NUCLEOTIDE SEQUENCE</scope>
</reference>
<evidence type="ECO:0000313" key="1">
    <source>
        <dbReference type="EMBL" id="MPM99412.1"/>
    </source>
</evidence>
<gene>
    <name evidence="1" type="ORF">SDC9_146603</name>
</gene>
<name>A0A645EFP2_9ZZZZ</name>
<dbReference type="AlphaFoldDB" id="A0A645EFP2"/>
<proteinExistence type="predicted"/>